<dbReference type="EMBL" id="PDVP01000003">
    <property type="protein sequence ID" value="PHP67598.1"/>
    <property type="molecule type" value="Genomic_DNA"/>
</dbReference>
<reference evidence="2 3" key="1">
    <citation type="submission" date="2017-10" db="EMBL/GenBank/DDBJ databases">
        <title>Sedimentibacterium mangrovi gen. nov., sp. nov., a novel member of family Phyllobacteriacea isolated from mangrove sediment.</title>
        <authorList>
            <person name="Liao H."/>
            <person name="Tian Y."/>
        </authorList>
    </citation>
    <scope>NUCLEOTIDE SEQUENCE [LARGE SCALE GENOMIC DNA]</scope>
    <source>
        <strain evidence="2 3">X9-2-2</strain>
    </source>
</reference>
<dbReference type="Proteomes" id="UP000221168">
    <property type="component" value="Unassembled WGS sequence"/>
</dbReference>
<evidence type="ECO:0008006" key="4">
    <source>
        <dbReference type="Google" id="ProtNLM"/>
    </source>
</evidence>
<keyword evidence="3" id="KW-1185">Reference proteome</keyword>
<evidence type="ECO:0000313" key="2">
    <source>
        <dbReference type="EMBL" id="PHP67598.1"/>
    </source>
</evidence>
<evidence type="ECO:0000313" key="3">
    <source>
        <dbReference type="Proteomes" id="UP000221168"/>
    </source>
</evidence>
<dbReference type="OrthoDB" id="7165680at2"/>
<proteinExistence type="predicted"/>
<comment type="caution">
    <text evidence="2">The sequence shown here is derived from an EMBL/GenBank/DDBJ whole genome shotgun (WGS) entry which is preliminary data.</text>
</comment>
<name>A0A2G1QQU9_9HYPH</name>
<feature type="region of interest" description="Disordered" evidence="1">
    <location>
        <begin position="84"/>
        <end position="124"/>
    </location>
</feature>
<organism evidence="2 3">
    <name type="scientific">Zhengella mangrovi</name>
    <dbReference type="NCBI Taxonomy" id="1982044"/>
    <lineage>
        <taxon>Bacteria</taxon>
        <taxon>Pseudomonadati</taxon>
        <taxon>Pseudomonadota</taxon>
        <taxon>Alphaproteobacteria</taxon>
        <taxon>Hyphomicrobiales</taxon>
        <taxon>Notoacmeibacteraceae</taxon>
        <taxon>Zhengella</taxon>
    </lineage>
</organism>
<sequence>MFRTFDMLLIAAMVAAAAFTYETKHETESVKRSIRSIAEQIRHEEDTIDVLNADWALLTQPSRIQIMADKFEQQLGLEQIEPTQVGDIASLPPRPAGVPGDDTDMREAAVPAGADGIKTGAVKP</sequence>
<protein>
    <recommendedName>
        <fullName evidence="4">Cell division protein FtsL</fullName>
    </recommendedName>
</protein>
<evidence type="ECO:0000256" key="1">
    <source>
        <dbReference type="SAM" id="MobiDB-lite"/>
    </source>
</evidence>
<dbReference type="AlphaFoldDB" id="A0A2G1QQU9"/>
<gene>
    <name evidence="2" type="ORF">CSC94_07810</name>
</gene>
<dbReference type="RefSeq" id="WP_099305632.1">
    <property type="nucleotide sequence ID" value="NZ_PDVP01000003.1"/>
</dbReference>
<accession>A0A2G1QQU9</accession>